<evidence type="ECO:0000256" key="7">
    <source>
        <dbReference type="SAM" id="Phobius"/>
    </source>
</evidence>
<evidence type="ECO:0000313" key="9">
    <source>
        <dbReference type="EMBL" id="OGY99447.1"/>
    </source>
</evidence>
<dbReference type="InterPro" id="IPR003416">
    <property type="entry name" value="MgtC/SapB/SrpB/YhiD_fam"/>
</dbReference>
<protein>
    <recommendedName>
        <fullName evidence="8">MgtC/SapB/SrpB/YhiD N-terminal domain-containing protein</fullName>
    </recommendedName>
</protein>
<feature type="domain" description="MgtC/SapB/SrpB/YhiD N-terminal" evidence="8">
    <location>
        <begin position="11"/>
        <end position="140"/>
    </location>
</feature>
<evidence type="ECO:0000256" key="6">
    <source>
        <dbReference type="ARBA" id="ARBA00023136"/>
    </source>
</evidence>
<dbReference type="GO" id="GO:0005886">
    <property type="term" value="C:plasma membrane"/>
    <property type="evidence" value="ECO:0007669"/>
    <property type="project" value="UniProtKB-SubCell"/>
</dbReference>
<dbReference type="PANTHER" id="PTHR33778">
    <property type="entry name" value="PROTEIN MGTC"/>
    <property type="match status" value="1"/>
</dbReference>
<feature type="transmembrane region" description="Helical" evidence="7">
    <location>
        <begin position="103"/>
        <end position="136"/>
    </location>
</feature>
<comment type="similarity">
    <text evidence="2">Belongs to the MgtC/SapB family.</text>
</comment>
<sequence>MLTFEQMMVRLLVALALGALVGLERELIGKDAGIRTAMLVSGGAALFTIISVIMPAVLNVNTEQFPVLSDRVISNIVVGIGFLGGGIIFKTSDHVKGLTTAAVVWVTAAIGVLAGLGLARFAITSAVLITGLLYILRKLRLYEHIRPGSKVHENGD</sequence>
<keyword evidence="4 7" id="KW-0812">Transmembrane</keyword>
<evidence type="ECO:0000256" key="1">
    <source>
        <dbReference type="ARBA" id="ARBA00004651"/>
    </source>
</evidence>
<reference evidence="9 10" key="1">
    <citation type="journal article" date="2016" name="Nat. Commun.">
        <title>Thousands of microbial genomes shed light on interconnected biogeochemical processes in an aquifer system.</title>
        <authorList>
            <person name="Anantharaman K."/>
            <person name="Brown C.T."/>
            <person name="Hug L.A."/>
            <person name="Sharon I."/>
            <person name="Castelle C.J."/>
            <person name="Probst A.J."/>
            <person name="Thomas B.C."/>
            <person name="Singh A."/>
            <person name="Wilkins M.J."/>
            <person name="Karaoz U."/>
            <person name="Brodie E.L."/>
            <person name="Williams K.H."/>
            <person name="Hubbard S.S."/>
            <person name="Banfield J.F."/>
        </authorList>
    </citation>
    <scope>NUCLEOTIDE SEQUENCE [LARGE SCALE GENOMIC DNA]</scope>
</reference>
<keyword evidence="5 7" id="KW-1133">Transmembrane helix</keyword>
<keyword evidence="3" id="KW-1003">Cell membrane</keyword>
<comment type="subcellular location">
    <subcellularLocation>
        <location evidence="1">Cell membrane</location>
        <topology evidence="1">Multi-pass membrane protein</topology>
    </subcellularLocation>
</comment>
<name>A0A1G2CGA5_9BACT</name>
<gene>
    <name evidence="9" type="ORF">A2945_01155</name>
</gene>
<evidence type="ECO:0000256" key="3">
    <source>
        <dbReference type="ARBA" id="ARBA00022475"/>
    </source>
</evidence>
<organism evidence="9 10">
    <name type="scientific">Candidatus Liptonbacteria bacterium RIFCSPLOWO2_01_FULL_52_25</name>
    <dbReference type="NCBI Taxonomy" id="1798650"/>
    <lineage>
        <taxon>Bacteria</taxon>
        <taxon>Candidatus Liptoniibacteriota</taxon>
    </lineage>
</organism>
<evidence type="ECO:0000256" key="5">
    <source>
        <dbReference type="ARBA" id="ARBA00022989"/>
    </source>
</evidence>
<dbReference type="Pfam" id="PF02308">
    <property type="entry name" value="MgtC"/>
    <property type="match status" value="1"/>
</dbReference>
<dbReference type="Proteomes" id="UP000178880">
    <property type="component" value="Unassembled WGS sequence"/>
</dbReference>
<comment type="caution">
    <text evidence="9">The sequence shown here is derived from an EMBL/GenBank/DDBJ whole genome shotgun (WGS) entry which is preliminary data.</text>
</comment>
<evidence type="ECO:0000256" key="2">
    <source>
        <dbReference type="ARBA" id="ARBA00009298"/>
    </source>
</evidence>
<evidence type="ECO:0000256" key="4">
    <source>
        <dbReference type="ARBA" id="ARBA00022692"/>
    </source>
</evidence>
<dbReference type="InterPro" id="IPR049177">
    <property type="entry name" value="MgtC_SapB_SrpB_YhiD_N"/>
</dbReference>
<accession>A0A1G2CGA5</accession>
<feature type="transmembrane region" description="Helical" evidence="7">
    <location>
        <begin position="39"/>
        <end position="60"/>
    </location>
</feature>
<evidence type="ECO:0000259" key="8">
    <source>
        <dbReference type="Pfam" id="PF02308"/>
    </source>
</evidence>
<dbReference type="PANTHER" id="PTHR33778:SF1">
    <property type="entry name" value="MAGNESIUM TRANSPORTER YHID-RELATED"/>
    <property type="match status" value="1"/>
</dbReference>
<evidence type="ECO:0000313" key="10">
    <source>
        <dbReference type="Proteomes" id="UP000178880"/>
    </source>
</evidence>
<dbReference type="PRINTS" id="PR01837">
    <property type="entry name" value="MGTCSAPBPROT"/>
</dbReference>
<feature type="transmembrane region" description="Helical" evidence="7">
    <location>
        <begin position="72"/>
        <end position="91"/>
    </location>
</feature>
<keyword evidence="6 7" id="KW-0472">Membrane</keyword>
<dbReference type="EMBL" id="MHLA01000015">
    <property type="protein sequence ID" value="OGY99447.1"/>
    <property type="molecule type" value="Genomic_DNA"/>
</dbReference>
<dbReference type="AlphaFoldDB" id="A0A1G2CGA5"/>
<proteinExistence type="inferred from homology"/>
<dbReference type="STRING" id="1798650.A2945_01155"/>